<dbReference type="InterPro" id="IPR024079">
    <property type="entry name" value="MetalloPept_cat_dom_sf"/>
</dbReference>
<proteinExistence type="predicted"/>
<name>I3EFM8_NEMP3</name>
<evidence type="ECO:0000259" key="3">
    <source>
        <dbReference type="PROSITE" id="PS50215"/>
    </source>
</evidence>
<dbReference type="Pfam" id="PF01421">
    <property type="entry name" value="Reprolysin"/>
    <property type="match status" value="1"/>
</dbReference>
<dbReference type="GO" id="GO:0006508">
    <property type="term" value="P:proteolysis"/>
    <property type="evidence" value="ECO:0007669"/>
    <property type="project" value="InterPro"/>
</dbReference>
<keyword evidence="1" id="KW-0479">Metal-binding</keyword>
<dbReference type="GO" id="GO:0004222">
    <property type="term" value="F:metalloendopeptidase activity"/>
    <property type="evidence" value="ECO:0007669"/>
    <property type="project" value="InterPro"/>
</dbReference>
<dbReference type="HOGENOM" id="CLU_1180515_0_0_1"/>
<feature type="domain" description="Peptidase M12B" evidence="3">
    <location>
        <begin position="55"/>
        <end position="233"/>
    </location>
</feature>
<keyword evidence="2" id="KW-0732">Signal</keyword>
<feature type="chain" id="PRO_5003670935" description="Peptidase M12B domain-containing protein" evidence="2">
    <location>
        <begin position="28"/>
        <end position="233"/>
    </location>
</feature>
<sequence>MVVFMLNRHSPILLVCILLFSILQCYSCNNAYTYNNSLHLKVTIVAESQSIPKWKIKQAVNILQEIYRNSGLGITISCQQIKYAHEHGNSPNNYATDIASDSNREIDGVDLFNGLKTIADTMRRTNNLITKTSPIFFLHLEDNPSVYGASVENGIFIGNPIAVCTVKPEDTPKEIGETMAHELAHLLGAKHDGDGNSCMPSGYLMETIYTKSDALKIFSTCSKSDIKNKLVKK</sequence>
<reference evidence="4" key="1">
    <citation type="submission" date="2011-01" db="EMBL/GenBank/DDBJ databases">
        <title>The Genome Sequence of Nematocida parisii strain ERTm3.</title>
        <authorList>
            <consortium name="The Broad Institute Genome Sequencing Platform"/>
            <consortium name="The Broad Institute Genome Sequencing Center for Infectious Disease"/>
            <person name="Cuomo C."/>
            <person name="Troemel E."/>
            <person name="Young S.K."/>
            <person name="Zeng Q."/>
            <person name="Gargeya S."/>
            <person name="Fitzgerald M."/>
            <person name="Haas B."/>
            <person name="Abouelleil A."/>
            <person name="Alvarado L."/>
            <person name="Arachchi H.M."/>
            <person name="Berlin A."/>
            <person name="Chapman S.B."/>
            <person name="Gearin G."/>
            <person name="Goldberg J."/>
            <person name="Griggs A."/>
            <person name="Gujja S."/>
            <person name="Hansen M."/>
            <person name="Heiman D."/>
            <person name="Howarth C."/>
            <person name="Larimer J."/>
            <person name="Lui A."/>
            <person name="MacDonald P.J.P."/>
            <person name="McCowen C."/>
            <person name="Montmayeur A."/>
            <person name="Murphy C."/>
            <person name="Neiman D."/>
            <person name="Pearson M."/>
            <person name="Priest M."/>
            <person name="Roberts A."/>
            <person name="Saif S."/>
            <person name="Shea T."/>
            <person name="Sisk P."/>
            <person name="Stolte C."/>
            <person name="Sykes S."/>
            <person name="Wortman J."/>
            <person name="Nusbaum C."/>
            <person name="Birren B."/>
        </authorList>
    </citation>
    <scope>NUCLEOTIDE SEQUENCE</scope>
    <source>
        <strain evidence="4">ERTm3</strain>
    </source>
</reference>
<dbReference type="VEuPathDB" id="MicrosporidiaDB:NEQG_01469"/>
<dbReference type="Gene3D" id="3.40.390.10">
    <property type="entry name" value="Collagenase (Catalytic Domain)"/>
    <property type="match status" value="1"/>
</dbReference>
<feature type="binding site" evidence="1">
    <location>
        <position position="191"/>
    </location>
    <ligand>
        <name>Zn(2+)</name>
        <dbReference type="ChEBI" id="CHEBI:29105"/>
        <note>catalytic</note>
    </ligand>
</feature>
<dbReference type="SUPFAM" id="SSF55486">
    <property type="entry name" value="Metalloproteases ('zincins'), catalytic domain"/>
    <property type="match status" value="1"/>
</dbReference>
<feature type="active site" evidence="1">
    <location>
        <position position="182"/>
    </location>
</feature>
<dbReference type="PROSITE" id="PS50215">
    <property type="entry name" value="ADAM_MEPRO"/>
    <property type="match status" value="1"/>
</dbReference>
<dbReference type="AlphaFoldDB" id="I3EFM8"/>
<dbReference type="OrthoDB" id="10035764at2759"/>
<keyword evidence="1" id="KW-0862">Zinc</keyword>
<organism evidence="4 5">
    <name type="scientific">Nematocida parisii (strain ERTm3)</name>
    <name type="common">Nematode killer fungus</name>
    <dbReference type="NCBI Taxonomy" id="935791"/>
    <lineage>
        <taxon>Eukaryota</taxon>
        <taxon>Fungi</taxon>
        <taxon>Fungi incertae sedis</taxon>
        <taxon>Microsporidia</taxon>
        <taxon>Nematocida</taxon>
    </lineage>
</organism>
<dbReference type="EMBL" id="GL870879">
    <property type="protein sequence ID" value="EIJ88025.1"/>
    <property type="molecule type" value="Genomic_DNA"/>
</dbReference>
<comment type="caution">
    <text evidence="1">Lacks conserved residue(s) required for the propagation of feature annotation.</text>
</comment>
<dbReference type="OMA" id="NPIAVCT"/>
<feature type="binding site" evidence="1">
    <location>
        <position position="181"/>
    </location>
    <ligand>
        <name>Zn(2+)</name>
        <dbReference type="ChEBI" id="CHEBI:29105"/>
        <note>catalytic</note>
    </ligand>
</feature>
<evidence type="ECO:0000256" key="2">
    <source>
        <dbReference type="SAM" id="SignalP"/>
    </source>
</evidence>
<protein>
    <recommendedName>
        <fullName evidence="3">Peptidase M12B domain-containing protein</fullName>
    </recommendedName>
</protein>
<gene>
    <name evidence="4" type="ORF">NEQG_01469</name>
</gene>
<dbReference type="Proteomes" id="UP000002872">
    <property type="component" value="Unassembled WGS sequence"/>
</dbReference>
<keyword evidence="5" id="KW-1185">Reference proteome</keyword>
<feature type="signal peptide" evidence="2">
    <location>
        <begin position="1"/>
        <end position="27"/>
    </location>
</feature>
<accession>I3EFM8</accession>
<evidence type="ECO:0000256" key="1">
    <source>
        <dbReference type="PROSITE-ProRule" id="PRU00276"/>
    </source>
</evidence>
<dbReference type="InterPro" id="IPR001590">
    <property type="entry name" value="Peptidase_M12B"/>
</dbReference>
<dbReference type="InParanoid" id="I3EFM8"/>
<evidence type="ECO:0000313" key="5">
    <source>
        <dbReference type="Proteomes" id="UP000002872"/>
    </source>
</evidence>
<evidence type="ECO:0000313" key="4">
    <source>
        <dbReference type="EMBL" id="EIJ88025.1"/>
    </source>
</evidence>
<dbReference type="GO" id="GO:0046872">
    <property type="term" value="F:metal ion binding"/>
    <property type="evidence" value="ECO:0007669"/>
    <property type="project" value="UniProtKB-KW"/>
</dbReference>
<feature type="binding site" evidence="1">
    <location>
        <position position="185"/>
    </location>
    <ligand>
        <name>Zn(2+)</name>
        <dbReference type="ChEBI" id="CHEBI:29105"/>
        <note>catalytic</note>
    </ligand>
</feature>